<dbReference type="AlphaFoldDB" id="A0A6J4MW63"/>
<dbReference type="SUPFAM" id="SSF55785">
    <property type="entry name" value="PYP-like sensor domain (PAS domain)"/>
    <property type="match status" value="2"/>
</dbReference>
<dbReference type="GO" id="GO:0009927">
    <property type="term" value="F:histidine phosphotransfer kinase activity"/>
    <property type="evidence" value="ECO:0007669"/>
    <property type="project" value="TreeGrafter"/>
</dbReference>
<proteinExistence type="predicted"/>
<dbReference type="InterPro" id="IPR003661">
    <property type="entry name" value="HisK_dim/P_dom"/>
</dbReference>
<dbReference type="InterPro" id="IPR001610">
    <property type="entry name" value="PAC"/>
</dbReference>
<dbReference type="SUPFAM" id="SSF55781">
    <property type="entry name" value="GAF domain-like"/>
    <property type="match status" value="2"/>
</dbReference>
<evidence type="ECO:0000256" key="1">
    <source>
        <dbReference type="ARBA" id="ARBA00000085"/>
    </source>
</evidence>
<evidence type="ECO:0000256" key="5">
    <source>
        <dbReference type="ARBA" id="ARBA00022777"/>
    </source>
</evidence>
<dbReference type="CDD" id="cd00082">
    <property type="entry name" value="HisKA"/>
    <property type="match status" value="1"/>
</dbReference>
<dbReference type="Gene3D" id="1.10.287.130">
    <property type="match status" value="1"/>
</dbReference>
<dbReference type="SMART" id="SM00086">
    <property type="entry name" value="PAC"/>
    <property type="match status" value="1"/>
</dbReference>
<evidence type="ECO:0000256" key="2">
    <source>
        <dbReference type="ARBA" id="ARBA00012438"/>
    </source>
</evidence>
<dbReference type="GO" id="GO:0005886">
    <property type="term" value="C:plasma membrane"/>
    <property type="evidence" value="ECO:0007669"/>
    <property type="project" value="TreeGrafter"/>
</dbReference>
<comment type="catalytic activity">
    <reaction evidence="1">
        <text>ATP + protein L-histidine = ADP + protein N-phospho-L-histidine.</text>
        <dbReference type="EC" id="2.7.13.3"/>
    </reaction>
</comment>
<keyword evidence="3" id="KW-0597">Phosphoprotein</keyword>
<dbReference type="Pfam" id="PF00512">
    <property type="entry name" value="HisKA"/>
    <property type="match status" value="1"/>
</dbReference>
<keyword evidence="4" id="KW-0808">Transferase</keyword>
<dbReference type="Pfam" id="PF13426">
    <property type="entry name" value="PAS_9"/>
    <property type="match status" value="1"/>
</dbReference>
<dbReference type="InterPro" id="IPR036097">
    <property type="entry name" value="HisK_dim/P_sf"/>
</dbReference>
<dbReference type="CDD" id="cd00130">
    <property type="entry name" value="PAS"/>
    <property type="match status" value="1"/>
</dbReference>
<dbReference type="Gene3D" id="3.30.450.20">
    <property type="entry name" value="PAS domain"/>
    <property type="match status" value="2"/>
</dbReference>
<dbReference type="SUPFAM" id="SSF47384">
    <property type="entry name" value="Homodimeric domain of signal transducing histidine kinase"/>
    <property type="match status" value="1"/>
</dbReference>
<dbReference type="PRINTS" id="PR00344">
    <property type="entry name" value="BCTRLSENSOR"/>
</dbReference>
<dbReference type="SMART" id="SM00387">
    <property type="entry name" value="HATPase_c"/>
    <property type="match status" value="1"/>
</dbReference>
<feature type="domain" description="PAS" evidence="7">
    <location>
        <begin position="312"/>
        <end position="363"/>
    </location>
</feature>
<dbReference type="PROSITE" id="PS50112">
    <property type="entry name" value="PAS"/>
    <property type="match status" value="1"/>
</dbReference>
<reference evidence="8" key="1">
    <citation type="submission" date="2020-02" db="EMBL/GenBank/DDBJ databases">
        <authorList>
            <person name="Meier V. D."/>
        </authorList>
    </citation>
    <scope>NUCLEOTIDE SEQUENCE</scope>
    <source>
        <strain evidence="8">AVDCRST_MAG89</strain>
    </source>
</reference>
<gene>
    <name evidence="8" type="ORF">AVDCRST_MAG89-4558</name>
</gene>
<evidence type="ECO:0000313" key="8">
    <source>
        <dbReference type="EMBL" id="CAA9370552.1"/>
    </source>
</evidence>
<dbReference type="InterPro" id="IPR005467">
    <property type="entry name" value="His_kinase_dom"/>
</dbReference>
<evidence type="ECO:0000259" key="7">
    <source>
        <dbReference type="PROSITE" id="PS50112"/>
    </source>
</evidence>
<name>A0A6J4MW63_9BACT</name>
<dbReference type="InterPro" id="IPR004358">
    <property type="entry name" value="Sig_transdc_His_kin-like_C"/>
</dbReference>
<dbReference type="GO" id="GO:0000155">
    <property type="term" value="F:phosphorelay sensor kinase activity"/>
    <property type="evidence" value="ECO:0007669"/>
    <property type="project" value="InterPro"/>
</dbReference>
<accession>A0A6J4MW63</accession>
<dbReference type="PANTHER" id="PTHR43047:SF72">
    <property type="entry name" value="OSMOSENSING HISTIDINE PROTEIN KINASE SLN1"/>
    <property type="match status" value="1"/>
</dbReference>
<evidence type="ECO:0000256" key="4">
    <source>
        <dbReference type="ARBA" id="ARBA00022679"/>
    </source>
</evidence>
<dbReference type="Pfam" id="PF13188">
    <property type="entry name" value="PAS_8"/>
    <property type="match status" value="1"/>
</dbReference>
<sequence length="820" mass="87959">MLRSDPADSLPSPERRGPADRRLTSLRAVLDSAADGVLVVDGDGEIAEANAKLLPLWRLPDAARHGPAAALFAAMAAQLANPRHYLFDPARMLVDPRLEVCALVELTDGRVFEVRSSPHRGAAGRIWWFRDVTSWRQAEAELVERNRRIALGNDIGAAVVAGGTLRQVLQRCAEAILQHLGGAFARIWLLDEVENVLTLEASAGLHTGLTGRYSRIPVGRAKIGGIARSRVPHLTNDLLNDPLLADPAWARQAGMVAFAGYPLVFEGRLVGVVAMFADRPLSATVLDSLLACADRLAIAVARAWSETEVRESEGRFRLLAEAAEEGIVIHDHGVLIDANPSFSRLLGYAADDLPGRRISDFLQLPEAEKADETAALGWYEQPRELLGRHRDGSSVPLEVAARSISRGGRELWVLVIRDLSDRKHLEEQTIQLATERAALTRAGFLARASHELGSSLDSGATYAATARLAVPTLADFAVAFCLEGDHVADASATHADPGHEAVLREVASGLVGETGDGPARDVGALVRGTDEGATHSGLLAELRRRLPPELEPRLIGCLPLAASGSTVGLLVLGVTDTDRDLDASTMALAEELAFRAGSALENSRLFDAAVHATQARDDLLGIVAHDLRNPLNLIGNAAELILDGIFSGNPEAEQRHLQIIRRAAGQMNRLIADLLDAKRIETGGLDIDPRPESAATLLADALNFMGPLAESNGLRLTAEAQEGLPPVSIDPGRIQQVFSNLVGNAVKFTPRGGSIHLTAESDGDHLRVAVRDTGPGIAPEQLPNVFNRFWQADKDRRGIGLGLTIARAIVEAHRGRIWVE</sequence>
<dbReference type="Gene3D" id="3.30.565.10">
    <property type="entry name" value="Histidine kinase-like ATPase, C-terminal domain"/>
    <property type="match status" value="1"/>
</dbReference>
<dbReference type="InterPro" id="IPR003594">
    <property type="entry name" value="HATPase_dom"/>
</dbReference>
<dbReference type="SMART" id="SM00388">
    <property type="entry name" value="HisKA"/>
    <property type="match status" value="1"/>
</dbReference>
<dbReference type="Pfam" id="PF02518">
    <property type="entry name" value="HATPase_c"/>
    <property type="match status" value="1"/>
</dbReference>
<dbReference type="InterPro" id="IPR000014">
    <property type="entry name" value="PAS"/>
</dbReference>
<evidence type="ECO:0000256" key="3">
    <source>
        <dbReference type="ARBA" id="ARBA00022553"/>
    </source>
</evidence>
<organism evidence="8">
    <name type="scientific">uncultured Gemmatimonadota bacterium</name>
    <dbReference type="NCBI Taxonomy" id="203437"/>
    <lineage>
        <taxon>Bacteria</taxon>
        <taxon>Pseudomonadati</taxon>
        <taxon>Gemmatimonadota</taxon>
        <taxon>environmental samples</taxon>
    </lineage>
</organism>
<dbReference type="InterPro" id="IPR003018">
    <property type="entry name" value="GAF"/>
</dbReference>
<dbReference type="NCBIfam" id="TIGR00229">
    <property type="entry name" value="sensory_box"/>
    <property type="match status" value="1"/>
</dbReference>
<dbReference type="InterPro" id="IPR029016">
    <property type="entry name" value="GAF-like_dom_sf"/>
</dbReference>
<dbReference type="PANTHER" id="PTHR43047">
    <property type="entry name" value="TWO-COMPONENT HISTIDINE PROTEIN KINASE"/>
    <property type="match status" value="1"/>
</dbReference>
<dbReference type="Gene3D" id="3.30.450.40">
    <property type="match status" value="2"/>
</dbReference>
<protein>
    <recommendedName>
        <fullName evidence="2">histidine kinase</fullName>
        <ecNumber evidence="2">2.7.13.3</ecNumber>
    </recommendedName>
</protein>
<evidence type="ECO:0000259" key="6">
    <source>
        <dbReference type="PROSITE" id="PS50109"/>
    </source>
</evidence>
<dbReference type="InterPro" id="IPR036890">
    <property type="entry name" value="HATPase_C_sf"/>
</dbReference>
<feature type="non-terminal residue" evidence="8">
    <location>
        <position position="820"/>
    </location>
</feature>
<feature type="domain" description="Histidine kinase" evidence="6">
    <location>
        <begin position="622"/>
        <end position="820"/>
    </location>
</feature>
<dbReference type="InterPro" id="IPR035965">
    <property type="entry name" value="PAS-like_dom_sf"/>
</dbReference>
<keyword evidence="5" id="KW-0418">Kinase</keyword>
<dbReference type="PROSITE" id="PS50109">
    <property type="entry name" value="HIS_KIN"/>
    <property type="match status" value="1"/>
</dbReference>
<dbReference type="EMBL" id="CADCTV010000957">
    <property type="protein sequence ID" value="CAA9370552.1"/>
    <property type="molecule type" value="Genomic_DNA"/>
</dbReference>
<dbReference type="SMART" id="SM00065">
    <property type="entry name" value="GAF"/>
    <property type="match status" value="1"/>
</dbReference>
<dbReference type="SUPFAM" id="SSF55874">
    <property type="entry name" value="ATPase domain of HSP90 chaperone/DNA topoisomerase II/histidine kinase"/>
    <property type="match status" value="1"/>
</dbReference>
<dbReference type="SMART" id="SM00091">
    <property type="entry name" value="PAS"/>
    <property type="match status" value="2"/>
</dbReference>
<dbReference type="EC" id="2.7.13.3" evidence="2"/>
<dbReference type="Pfam" id="PF01590">
    <property type="entry name" value="GAF"/>
    <property type="match status" value="1"/>
</dbReference>